<dbReference type="Proteomes" id="UP000295164">
    <property type="component" value="Unassembled WGS sequence"/>
</dbReference>
<dbReference type="OrthoDB" id="632640at2"/>
<accession>A0A4V2WNC9</accession>
<dbReference type="AlphaFoldDB" id="A0A4V2WNC9"/>
<organism evidence="2 3">
    <name type="scientific">Flaviaesturariibacter aridisoli</name>
    <dbReference type="NCBI Taxonomy" id="2545761"/>
    <lineage>
        <taxon>Bacteria</taxon>
        <taxon>Pseudomonadati</taxon>
        <taxon>Bacteroidota</taxon>
        <taxon>Chitinophagia</taxon>
        <taxon>Chitinophagales</taxon>
        <taxon>Chitinophagaceae</taxon>
        <taxon>Flaviaestuariibacter</taxon>
    </lineage>
</organism>
<sequence>MLRPLSFLCLLLTASVSVAQTVFGISGFATGAAALQQQATIEARPKEVLFGIHFKGDDVVFQLTSENWFHKIFSGPGDALTADLVPRARLECGAAPLAAGNWYRGVVLKPVLYEEMLRTLKRFPDGTVEVRIGPVPPSLRGQELEGNLVILRNREVSFYRNFTHLDQSLWELLDMGLYTDSLLRNGAAAKDGKAFFFSRKATVVIPFRKGAARFAPADIAPLYDSLSRGGQRVRKVSIRAFSSVEGALAANLTLQRQRGQSIAGAIQSFQKDPIRTELSSGENWVEFVQALPGTPFAYLAGLPKAAVKQRLQNRALLDSLEYLLAPQRKAVVTLYLDQNEGLRLPADSLLPRFRQALGRARLDEASAIQREVFGRVADNHLPDDFLARLEIPAEKPYSRLLNDQVVYRQLLREISEDEALQELRKIEQLDPSNLRVQYNIAALLLRLWQYNEKAADRNDVAARIARLRRLGTPAALVDRMEINSRIVLCEILMRQEKFAEKDQLLEEVKNRYIRPDWPDNDLLSIGRYFCHYAQYQWADELIAPRMERVDVDADLLFFYINLAFFTGHDFEEDEGMRRILLNAESIDNARVCGFFRATDRGGISMQLLLEPFWKSLYCENCARRALEKSL</sequence>
<evidence type="ECO:0000256" key="1">
    <source>
        <dbReference type="SAM" id="SignalP"/>
    </source>
</evidence>
<evidence type="ECO:0000313" key="2">
    <source>
        <dbReference type="EMBL" id="TCZ75002.1"/>
    </source>
</evidence>
<gene>
    <name evidence="2" type="ORF">E0486_01465</name>
</gene>
<comment type="caution">
    <text evidence="2">The sequence shown here is derived from an EMBL/GenBank/DDBJ whole genome shotgun (WGS) entry which is preliminary data.</text>
</comment>
<protein>
    <submittedName>
        <fullName evidence="2">Uncharacterized protein</fullName>
    </submittedName>
</protein>
<proteinExistence type="predicted"/>
<feature type="chain" id="PRO_5020492514" evidence="1">
    <location>
        <begin position="20"/>
        <end position="630"/>
    </location>
</feature>
<dbReference type="RefSeq" id="WP_131850357.1">
    <property type="nucleotide sequence ID" value="NZ_SKFH01000001.1"/>
</dbReference>
<keyword evidence="1" id="KW-0732">Signal</keyword>
<keyword evidence="3" id="KW-1185">Reference proteome</keyword>
<dbReference type="EMBL" id="SKFH01000001">
    <property type="protein sequence ID" value="TCZ75002.1"/>
    <property type="molecule type" value="Genomic_DNA"/>
</dbReference>
<name>A0A4V2WNC9_9BACT</name>
<reference evidence="2 3" key="1">
    <citation type="submission" date="2019-03" db="EMBL/GenBank/DDBJ databases">
        <authorList>
            <person name="Kim M.K.M."/>
        </authorList>
    </citation>
    <scope>NUCLEOTIDE SEQUENCE [LARGE SCALE GENOMIC DNA]</scope>
    <source>
        <strain evidence="2 3">17J68-15</strain>
    </source>
</reference>
<evidence type="ECO:0000313" key="3">
    <source>
        <dbReference type="Proteomes" id="UP000295164"/>
    </source>
</evidence>
<feature type="signal peptide" evidence="1">
    <location>
        <begin position="1"/>
        <end position="19"/>
    </location>
</feature>